<evidence type="ECO:0000259" key="13">
    <source>
        <dbReference type="PROSITE" id="PS51085"/>
    </source>
</evidence>
<dbReference type="GO" id="GO:0042773">
    <property type="term" value="P:ATP synthesis coupled electron transport"/>
    <property type="evidence" value="ECO:0007669"/>
    <property type="project" value="InterPro"/>
</dbReference>
<dbReference type="SUPFAM" id="SSF54292">
    <property type="entry name" value="2Fe-2S ferredoxin-like"/>
    <property type="match status" value="1"/>
</dbReference>
<dbReference type="InterPro" id="IPR006656">
    <property type="entry name" value="Mopterin_OxRdtase"/>
</dbReference>
<keyword evidence="9 12" id="KW-0411">Iron-sulfur</keyword>
<dbReference type="InterPro" id="IPR010228">
    <property type="entry name" value="NADH_UbQ_OxRdtase_Gsu"/>
</dbReference>
<dbReference type="SUPFAM" id="SSF50692">
    <property type="entry name" value="ADC-like"/>
    <property type="match status" value="1"/>
</dbReference>
<dbReference type="Pfam" id="PF13510">
    <property type="entry name" value="Fer2_4"/>
    <property type="match status" value="1"/>
</dbReference>
<keyword evidence="4 12" id="KW-0001">2Fe-2S</keyword>
<dbReference type="PROSITE" id="PS00643">
    <property type="entry name" value="COMPLEX1_75K_3"/>
    <property type="match status" value="1"/>
</dbReference>
<dbReference type="InterPro" id="IPR006657">
    <property type="entry name" value="MoPterin_dinucl-bd_dom"/>
</dbReference>
<feature type="domain" description="4Fe-4S His(Cys)3-ligated-type" evidence="15">
    <location>
        <begin position="105"/>
        <end position="144"/>
    </location>
</feature>
<dbReference type="Pfam" id="PF01568">
    <property type="entry name" value="Molydop_binding"/>
    <property type="match status" value="1"/>
</dbReference>
<evidence type="ECO:0000256" key="7">
    <source>
        <dbReference type="ARBA" id="ARBA00022967"/>
    </source>
</evidence>
<dbReference type="GO" id="GO:0046872">
    <property type="term" value="F:metal ion binding"/>
    <property type="evidence" value="ECO:0007669"/>
    <property type="project" value="UniProtKB-UniRule"/>
</dbReference>
<dbReference type="PROSITE" id="PS51085">
    <property type="entry name" value="2FE2S_FER_2"/>
    <property type="match status" value="1"/>
</dbReference>
<name>A0A7Z0D807_9ACTN</name>
<dbReference type="NCBIfam" id="NF005895">
    <property type="entry name" value="PRK07860.1"/>
    <property type="match status" value="1"/>
</dbReference>
<dbReference type="Pfam" id="PF00384">
    <property type="entry name" value="Molybdopterin"/>
    <property type="match status" value="1"/>
</dbReference>
<dbReference type="GO" id="GO:0043546">
    <property type="term" value="F:molybdopterin cofactor binding"/>
    <property type="evidence" value="ECO:0007669"/>
    <property type="project" value="InterPro"/>
</dbReference>
<dbReference type="PROSITE" id="PS51839">
    <property type="entry name" value="4FE4S_HC3"/>
    <property type="match status" value="1"/>
</dbReference>
<dbReference type="GO" id="GO:0048038">
    <property type="term" value="F:quinone binding"/>
    <property type="evidence" value="ECO:0007669"/>
    <property type="project" value="UniProtKB-UniRule"/>
</dbReference>
<dbReference type="Gene3D" id="3.40.50.740">
    <property type="match status" value="2"/>
</dbReference>
<keyword evidence="6 12" id="KW-0479">Metal-binding</keyword>
<dbReference type="InterPro" id="IPR050123">
    <property type="entry name" value="Prok_molybdopt-oxidoreductase"/>
</dbReference>
<evidence type="ECO:0000313" key="17">
    <source>
        <dbReference type="Proteomes" id="UP000527616"/>
    </source>
</evidence>
<dbReference type="Proteomes" id="UP000527616">
    <property type="component" value="Unassembled WGS sequence"/>
</dbReference>
<dbReference type="InterPro" id="IPR001041">
    <property type="entry name" value="2Fe-2S_ferredoxin-type"/>
</dbReference>
<keyword evidence="10 12" id="KW-0520">NAD</keyword>
<evidence type="ECO:0000313" key="16">
    <source>
        <dbReference type="EMBL" id="NYI70604.1"/>
    </source>
</evidence>
<dbReference type="CDD" id="cd02775">
    <property type="entry name" value="MopB_CT"/>
    <property type="match status" value="1"/>
</dbReference>
<evidence type="ECO:0000256" key="2">
    <source>
        <dbReference type="ARBA" id="ARBA00005404"/>
    </source>
</evidence>
<comment type="similarity">
    <text evidence="2 12">Belongs to the complex I 75 kDa subunit family.</text>
</comment>
<keyword evidence="7 12" id="KW-1278">Translocase</keyword>
<dbReference type="SMART" id="SM00929">
    <property type="entry name" value="NADH-G_4Fe-4S_3"/>
    <property type="match status" value="1"/>
</dbReference>
<dbReference type="PROSITE" id="PS00642">
    <property type="entry name" value="COMPLEX1_75K_2"/>
    <property type="match status" value="1"/>
</dbReference>
<keyword evidence="3 12" id="KW-0004">4Fe-4S</keyword>
<dbReference type="Gene3D" id="3.40.228.10">
    <property type="entry name" value="Dimethylsulfoxide Reductase, domain 2"/>
    <property type="match status" value="1"/>
</dbReference>
<dbReference type="PANTHER" id="PTHR43105">
    <property type="entry name" value="RESPIRATORY NITRATE REDUCTASE"/>
    <property type="match status" value="1"/>
</dbReference>
<keyword evidence="17" id="KW-1185">Reference proteome</keyword>
<dbReference type="CDD" id="cd00207">
    <property type="entry name" value="fer2"/>
    <property type="match status" value="1"/>
</dbReference>
<evidence type="ECO:0000256" key="3">
    <source>
        <dbReference type="ARBA" id="ARBA00022485"/>
    </source>
</evidence>
<dbReference type="Gene3D" id="3.10.20.740">
    <property type="match status" value="1"/>
</dbReference>
<evidence type="ECO:0000256" key="8">
    <source>
        <dbReference type="ARBA" id="ARBA00023004"/>
    </source>
</evidence>
<evidence type="ECO:0000256" key="6">
    <source>
        <dbReference type="ARBA" id="ARBA00022723"/>
    </source>
</evidence>
<evidence type="ECO:0000256" key="10">
    <source>
        <dbReference type="ARBA" id="ARBA00023027"/>
    </source>
</evidence>
<protein>
    <recommendedName>
        <fullName evidence="12">NADH-quinone oxidoreductase</fullName>
        <ecNumber evidence="12">7.1.1.-</ecNumber>
    </recommendedName>
</protein>
<evidence type="ECO:0000256" key="12">
    <source>
        <dbReference type="RuleBase" id="RU003525"/>
    </source>
</evidence>
<dbReference type="FunFam" id="3.10.20.740:FF:000001">
    <property type="entry name" value="NADH-quinone oxidoreductase subunit G"/>
    <property type="match status" value="1"/>
</dbReference>
<dbReference type="PANTHER" id="PTHR43105:SF12">
    <property type="entry name" value="NADH-QUINONE OXIDOREDUCTASE SUBUNIT G"/>
    <property type="match status" value="1"/>
</dbReference>
<feature type="domain" description="4Fe-4S Mo/W bis-MGD-type" evidence="14">
    <location>
        <begin position="243"/>
        <end position="299"/>
    </location>
</feature>
<dbReference type="InterPro" id="IPR009010">
    <property type="entry name" value="Asp_de-COase-like_dom_sf"/>
</dbReference>
<dbReference type="InterPro" id="IPR054351">
    <property type="entry name" value="NADH_UbQ_OxRdtase_ferredoxin"/>
</dbReference>
<dbReference type="GO" id="GO:0016020">
    <property type="term" value="C:membrane"/>
    <property type="evidence" value="ECO:0007669"/>
    <property type="project" value="InterPro"/>
</dbReference>
<organism evidence="16 17">
    <name type="scientific">Naumannella cuiyingiana</name>
    <dbReference type="NCBI Taxonomy" id="1347891"/>
    <lineage>
        <taxon>Bacteria</taxon>
        <taxon>Bacillati</taxon>
        <taxon>Actinomycetota</taxon>
        <taxon>Actinomycetes</taxon>
        <taxon>Propionibacteriales</taxon>
        <taxon>Propionibacteriaceae</taxon>
        <taxon>Naumannella</taxon>
    </lineage>
</organism>
<dbReference type="RefSeq" id="WP_179444544.1">
    <property type="nucleotide sequence ID" value="NZ_JACBZS010000001.1"/>
</dbReference>
<evidence type="ECO:0000259" key="15">
    <source>
        <dbReference type="PROSITE" id="PS51839"/>
    </source>
</evidence>
<dbReference type="GO" id="GO:0008137">
    <property type="term" value="F:NADH dehydrogenase (ubiquinone) activity"/>
    <property type="evidence" value="ECO:0007669"/>
    <property type="project" value="UniProtKB-UniRule"/>
</dbReference>
<accession>A0A7Z0D807</accession>
<dbReference type="Gene3D" id="2.40.40.20">
    <property type="match status" value="1"/>
</dbReference>
<keyword evidence="8 12" id="KW-0408">Iron</keyword>
<comment type="cofactor">
    <cofactor evidence="12">
        <name>[2Fe-2S] cluster</name>
        <dbReference type="ChEBI" id="CHEBI:190135"/>
    </cofactor>
    <text evidence="12">Binds 1 [2Fe-2S] cluster per subunit.</text>
</comment>
<dbReference type="GO" id="GO:0051539">
    <property type="term" value="F:4 iron, 4 sulfur cluster binding"/>
    <property type="evidence" value="ECO:0007669"/>
    <property type="project" value="UniProtKB-KW"/>
</dbReference>
<proteinExistence type="inferred from homology"/>
<dbReference type="EC" id="7.1.1.-" evidence="12"/>
<dbReference type="SUPFAM" id="SSF54862">
    <property type="entry name" value="4Fe-4S ferredoxins"/>
    <property type="match status" value="1"/>
</dbReference>
<evidence type="ECO:0000256" key="1">
    <source>
        <dbReference type="ARBA" id="ARBA00001966"/>
    </source>
</evidence>
<dbReference type="Pfam" id="PF22151">
    <property type="entry name" value="Fer4_NDSU1"/>
    <property type="match status" value="1"/>
</dbReference>
<dbReference type="GO" id="GO:0003954">
    <property type="term" value="F:NADH dehydrogenase activity"/>
    <property type="evidence" value="ECO:0007669"/>
    <property type="project" value="TreeGrafter"/>
</dbReference>
<dbReference type="GO" id="GO:0051537">
    <property type="term" value="F:2 iron, 2 sulfur cluster binding"/>
    <property type="evidence" value="ECO:0007669"/>
    <property type="project" value="UniProtKB-UniRule"/>
</dbReference>
<comment type="cofactor">
    <cofactor evidence="1 12">
        <name>[4Fe-4S] cluster</name>
        <dbReference type="ChEBI" id="CHEBI:49883"/>
    </cofactor>
</comment>
<dbReference type="FunFam" id="3.30.70.20:FF:000016">
    <property type="entry name" value="NADH-quinone oxidoreductase"/>
    <property type="match status" value="1"/>
</dbReference>
<dbReference type="NCBIfam" id="TIGR01973">
    <property type="entry name" value="NuoG"/>
    <property type="match status" value="1"/>
</dbReference>
<comment type="function">
    <text evidence="12">NDH-1 shuttles electrons from NADH, via FMN and iron-sulfur (Fe-S) centers, to quinones in the respiratory chain. Couples the redox reaction to proton translocation (for every two electrons transferred, four hydrogen ions are translocated across the cytoplasmic membrane), and thus conserves the redox energy in a proton gradient.</text>
</comment>
<evidence type="ECO:0000256" key="5">
    <source>
        <dbReference type="ARBA" id="ARBA00022719"/>
    </source>
</evidence>
<dbReference type="SUPFAM" id="SSF53706">
    <property type="entry name" value="Formate dehydrogenase/DMSO reductase, domains 1-3"/>
    <property type="match status" value="1"/>
</dbReference>
<dbReference type="Pfam" id="PF22117">
    <property type="entry name" value="Fer4_Nqo3"/>
    <property type="match status" value="1"/>
</dbReference>
<dbReference type="PROSITE" id="PS51669">
    <property type="entry name" value="4FE4S_MOW_BIS_MGD"/>
    <property type="match status" value="1"/>
</dbReference>
<evidence type="ECO:0000256" key="9">
    <source>
        <dbReference type="ARBA" id="ARBA00023014"/>
    </source>
</evidence>
<feature type="domain" description="2Fe-2S ferredoxin-type" evidence="13">
    <location>
        <begin position="19"/>
        <end position="103"/>
    </location>
</feature>
<keyword evidence="5 12" id="KW-0874">Quinone</keyword>
<reference evidence="16 17" key="1">
    <citation type="submission" date="2020-07" db="EMBL/GenBank/DDBJ databases">
        <title>Sequencing the genomes of 1000 actinobacteria strains.</title>
        <authorList>
            <person name="Klenk H.-P."/>
        </authorList>
    </citation>
    <scope>NUCLEOTIDE SEQUENCE [LARGE SCALE GENOMIC DNA]</scope>
    <source>
        <strain evidence="16 17">DSM 103164</strain>
    </source>
</reference>
<dbReference type="PROSITE" id="PS00641">
    <property type="entry name" value="COMPLEX1_75K_1"/>
    <property type="match status" value="1"/>
</dbReference>
<comment type="catalytic activity">
    <reaction evidence="11 12">
        <text>a quinone + NADH + 5 H(+)(in) = a quinol + NAD(+) + 4 H(+)(out)</text>
        <dbReference type="Rhea" id="RHEA:57888"/>
        <dbReference type="ChEBI" id="CHEBI:15378"/>
        <dbReference type="ChEBI" id="CHEBI:24646"/>
        <dbReference type="ChEBI" id="CHEBI:57540"/>
        <dbReference type="ChEBI" id="CHEBI:57945"/>
        <dbReference type="ChEBI" id="CHEBI:132124"/>
    </reaction>
</comment>
<dbReference type="EMBL" id="JACBZS010000001">
    <property type="protein sequence ID" value="NYI70604.1"/>
    <property type="molecule type" value="Genomic_DNA"/>
</dbReference>
<comment type="caution">
    <text evidence="16">The sequence shown here is derived from an EMBL/GenBank/DDBJ whole genome shotgun (WGS) entry which is preliminary data.</text>
</comment>
<evidence type="ECO:0000256" key="4">
    <source>
        <dbReference type="ARBA" id="ARBA00022714"/>
    </source>
</evidence>
<evidence type="ECO:0000256" key="11">
    <source>
        <dbReference type="ARBA" id="ARBA00047712"/>
    </source>
</evidence>
<dbReference type="InterPro" id="IPR006963">
    <property type="entry name" value="Mopterin_OxRdtase_4Fe-4S_dom"/>
</dbReference>
<gene>
    <name evidence="16" type="ORF">GGQ54_001164</name>
</gene>
<dbReference type="InterPro" id="IPR019574">
    <property type="entry name" value="NADH_UbQ_OxRdtase_Gsu_4Fe4S-bd"/>
</dbReference>
<dbReference type="InterPro" id="IPR036010">
    <property type="entry name" value="2Fe-2S_ferredoxin-like_sf"/>
</dbReference>
<evidence type="ECO:0000259" key="14">
    <source>
        <dbReference type="PROSITE" id="PS51669"/>
    </source>
</evidence>
<dbReference type="AlphaFoldDB" id="A0A7Z0D807"/>
<dbReference type="InterPro" id="IPR000283">
    <property type="entry name" value="NADH_UbQ_OxRdtase_75kDa_su_CS"/>
</dbReference>
<dbReference type="Gene3D" id="3.30.70.20">
    <property type="match status" value="1"/>
</dbReference>
<sequence>MTVTNKPQADEQVGGQVEELVTLTIDDTEVSVPKGTLVIRAAEMIGTAIPRFCDHPLLDPVGACRQCLVEVPDAGNGRGMPKPQASCTLEVAPGMVVRTQLTSPVADKAQKGMMELLLINHPLDCPICDKGGECPLQNQAMSNGGGETRFEAVKRTFPKPISISAEVLLDRERCILCARCTRFSEQVSGDPFIALVERGALQQVGIYEEQPYDSYFSGNVIQICPVGALTSTAYRFRSRPFDLVSTPSVSELDGCGSAIRVDHRRGQVMRRLAGDEPAVNEEWITDRDRFAFRSGRGPDRLTSPLVRTDGELRPASWPEAIDAAVAGLAAARDSVGVLTGGRLTLEDAYGYAKFARAVLGTNSVDFRSRPNSAEEEQFLAGWVAGRPMEVTFDDLERADRVLLVGFEPEDEAGAVFLRLRKAYRKNGLPITTLAPYASWGSAKLGATVEPTVPGLEARALDRIGSDGTPELGPGSIVLVGERAATSPGALSALVALTERTGARLAWIPRRAGDRGAVDAGCLPGLLPGGRPLSDPAARVDTQAVWGTPSLPTARGLSADAQLRAAADGELAALVVAGLEPGDFADPGAARAGLEEAGFVVSIEARLSEAAQRADVVLPIALVEERYGHFLNWEGRERRLERAITARNTMTDLRVLAALADGLGRPLGVRTPEQAKAEFDELGAWEGERAADPRAEALDALAPGDLGPGEAVLATWRTMIDNSRSNDHEEHLLATARRPVLKVGPETAQSLGLADGETARVSREGALEFAVEVVPGMLPGVVWLPYNAPGLSLADGLRAAPGDVVRVDPLGAASAVEGER</sequence>
<dbReference type="Pfam" id="PF10588">
    <property type="entry name" value="NADH-G_4Fe-4S_3"/>
    <property type="match status" value="1"/>
</dbReference>